<evidence type="ECO:0000313" key="2">
    <source>
        <dbReference type="Proteomes" id="UP000095038"/>
    </source>
</evidence>
<sequence>MSNHQHQRQPLNLQLLQTQPEIIQSFDFQKYEFLLNKKKKDIKYNDICEYFFDHIHSKSIINMFLLFPPLNLEIKFDEQNIDSQSISIAILKSTSGSNRLMKTLPNLVSSALSSAINDAYFENLLPIPITYKIIDFKNSQLKLKAMILAFIFEDLWNSNLQLKKQQIISDFYNKISKNDTVIMESWGGGERKSYFNNFRLTYYKEFNQVFDESKIEMVNLEFNDIQVGKQYNTQVLSMNQKSFLAAFSSTVPLESDSKPATKSDFKKGFQQISLLHQLQIYHNSIKNSNIFIFNNKFYFIDYGFSSSTDISSPYDCIEKDIEALQVCKEKALYQE</sequence>
<dbReference type="EMBL" id="KV454486">
    <property type="protein sequence ID" value="ODV59391.1"/>
    <property type="molecule type" value="Genomic_DNA"/>
</dbReference>
<dbReference type="RefSeq" id="XP_020045698.1">
    <property type="nucleotide sequence ID" value="XM_020195149.1"/>
</dbReference>
<evidence type="ECO:0008006" key="3">
    <source>
        <dbReference type="Google" id="ProtNLM"/>
    </source>
</evidence>
<dbReference type="Gene3D" id="1.10.510.10">
    <property type="entry name" value="Transferase(Phosphotransferase) domain 1"/>
    <property type="match status" value="1"/>
</dbReference>
<name>A0A1D2VCM4_9ASCO</name>
<gene>
    <name evidence="1" type="ORF">ASCRUDRAFT_9451</name>
</gene>
<dbReference type="InParanoid" id="A0A1D2VCM4"/>
<dbReference type="GeneID" id="30968785"/>
<evidence type="ECO:0000313" key="1">
    <source>
        <dbReference type="EMBL" id="ODV59391.1"/>
    </source>
</evidence>
<dbReference type="AlphaFoldDB" id="A0A1D2VCM4"/>
<dbReference type="Proteomes" id="UP000095038">
    <property type="component" value="Unassembled WGS sequence"/>
</dbReference>
<protein>
    <recommendedName>
        <fullName evidence="3">Protein kinase domain-containing protein</fullName>
    </recommendedName>
</protein>
<organism evidence="1 2">
    <name type="scientific">Ascoidea rubescens DSM 1968</name>
    <dbReference type="NCBI Taxonomy" id="1344418"/>
    <lineage>
        <taxon>Eukaryota</taxon>
        <taxon>Fungi</taxon>
        <taxon>Dikarya</taxon>
        <taxon>Ascomycota</taxon>
        <taxon>Saccharomycotina</taxon>
        <taxon>Saccharomycetes</taxon>
        <taxon>Ascoideaceae</taxon>
        <taxon>Ascoidea</taxon>
    </lineage>
</organism>
<accession>A0A1D2VCM4</accession>
<proteinExistence type="predicted"/>
<dbReference type="InterPro" id="IPR011009">
    <property type="entry name" value="Kinase-like_dom_sf"/>
</dbReference>
<keyword evidence="2" id="KW-1185">Reference proteome</keyword>
<reference evidence="2" key="1">
    <citation type="submission" date="2016-05" db="EMBL/GenBank/DDBJ databases">
        <title>Comparative genomics of biotechnologically important yeasts.</title>
        <authorList>
            <consortium name="DOE Joint Genome Institute"/>
            <person name="Riley R."/>
            <person name="Haridas S."/>
            <person name="Wolfe K.H."/>
            <person name="Lopes M.R."/>
            <person name="Hittinger C.T."/>
            <person name="Goker M."/>
            <person name="Salamov A."/>
            <person name="Wisecaver J."/>
            <person name="Long T.M."/>
            <person name="Aerts A.L."/>
            <person name="Barry K."/>
            <person name="Choi C."/>
            <person name="Clum A."/>
            <person name="Coughlan A.Y."/>
            <person name="Deshpande S."/>
            <person name="Douglass A.P."/>
            <person name="Hanson S.J."/>
            <person name="Klenk H.-P."/>
            <person name="Labutti K."/>
            <person name="Lapidus A."/>
            <person name="Lindquist E."/>
            <person name="Lipzen A."/>
            <person name="Meier-Kolthoff J.P."/>
            <person name="Ohm R.A."/>
            <person name="Otillar R.P."/>
            <person name="Pangilinan J."/>
            <person name="Peng Y."/>
            <person name="Rokas A."/>
            <person name="Rosa C.A."/>
            <person name="Scheuner C."/>
            <person name="Sibirny A.A."/>
            <person name="Slot J.C."/>
            <person name="Stielow J.B."/>
            <person name="Sun H."/>
            <person name="Kurtzman C.P."/>
            <person name="Blackwell M."/>
            <person name="Grigoriev I.V."/>
            <person name="Jeffries T.W."/>
        </authorList>
    </citation>
    <scope>NUCLEOTIDE SEQUENCE [LARGE SCALE GENOMIC DNA]</scope>
    <source>
        <strain evidence="2">DSM 1968</strain>
    </source>
</reference>
<dbReference type="SUPFAM" id="SSF56112">
    <property type="entry name" value="Protein kinase-like (PK-like)"/>
    <property type="match status" value="1"/>
</dbReference>